<dbReference type="EMBL" id="PYGE01000006">
    <property type="protein sequence ID" value="PSL04102.1"/>
    <property type="molecule type" value="Genomic_DNA"/>
</dbReference>
<dbReference type="Proteomes" id="UP000243528">
    <property type="component" value="Unassembled WGS sequence"/>
</dbReference>
<proteinExistence type="predicted"/>
<comment type="caution">
    <text evidence="1">The sequence shown here is derived from an EMBL/GenBank/DDBJ whole genome shotgun (WGS) entry which is preliminary data.</text>
</comment>
<organism evidence="1 2">
    <name type="scientific">Haloactinopolyspora alba</name>
    <dbReference type="NCBI Taxonomy" id="648780"/>
    <lineage>
        <taxon>Bacteria</taxon>
        <taxon>Bacillati</taxon>
        <taxon>Actinomycetota</taxon>
        <taxon>Actinomycetes</taxon>
        <taxon>Jiangellales</taxon>
        <taxon>Jiangellaceae</taxon>
        <taxon>Haloactinopolyspora</taxon>
    </lineage>
</organism>
<sequence>MVKFNIGDKVEVVSNDFEEHEPYHYLDVGTLVEVIDVDRTEVRVIDRSSRHHLVQWVLPRHIRRAGEP</sequence>
<dbReference type="AlphaFoldDB" id="A0A2P8E3Q5"/>
<evidence type="ECO:0008006" key="3">
    <source>
        <dbReference type="Google" id="ProtNLM"/>
    </source>
</evidence>
<evidence type="ECO:0000313" key="2">
    <source>
        <dbReference type="Proteomes" id="UP000243528"/>
    </source>
</evidence>
<evidence type="ECO:0000313" key="1">
    <source>
        <dbReference type="EMBL" id="PSL04102.1"/>
    </source>
</evidence>
<protein>
    <recommendedName>
        <fullName evidence="3">DUF1918 domain-containing protein</fullName>
    </recommendedName>
</protein>
<accession>A0A2P8E3Q5</accession>
<reference evidence="1 2" key="1">
    <citation type="submission" date="2018-03" db="EMBL/GenBank/DDBJ databases">
        <title>Genomic Encyclopedia of Archaeal and Bacterial Type Strains, Phase II (KMG-II): from individual species to whole genera.</title>
        <authorList>
            <person name="Goeker M."/>
        </authorList>
    </citation>
    <scope>NUCLEOTIDE SEQUENCE [LARGE SCALE GENOMIC DNA]</scope>
    <source>
        <strain evidence="1 2">DSM 45211</strain>
    </source>
</reference>
<gene>
    <name evidence="1" type="ORF">CLV30_106105</name>
</gene>
<keyword evidence="2" id="KW-1185">Reference proteome</keyword>
<dbReference type="RefSeq" id="WP_106537123.1">
    <property type="nucleotide sequence ID" value="NZ_ML142900.1"/>
</dbReference>
<name>A0A2P8E3Q5_9ACTN</name>